<accession>A0ABN3V091</accession>
<evidence type="ECO:0000313" key="3">
    <source>
        <dbReference type="Proteomes" id="UP001500979"/>
    </source>
</evidence>
<comment type="caution">
    <text evidence="2">The sequence shown here is derived from an EMBL/GenBank/DDBJ whole genome shotgun (WGS) entry which is preliminary data.</text>
</comment>
<evidence type="ECO:0008006" key="4">
    <source>
        <dbReference type="Google" id="ProtNLM"/>
    </source>
</evidence>
<feature type="region of interest" description="Disordered" evidence="1">
    <location>
        <begin position="302"/>
        <end position="325"/>
    </location>
</feature>
<sequence length="661" mass="73379">MVGAVAADPDELDRIAATVAQLYREAETALAVLMSRYLRGDLDRDMPAPAWAERKLGAVRALRRSAQAILAALQADSSEAFRHAAADAFRAGWRSALDELPRRWFPRSGLSEQAQAAAEEMPGFAAMEALAASVHADVGARSRNVLRDVLDTYRAVITAATARILTGTQTRRQAAQSAWQRFVTRGITSFYDRAGRRWKLGSYAEMATRTVTQRAAVQGQTDRLRAAGVSLVYVSNAPQECGLCRPFEGRVLRIDDGPTGEVQVPHALTDEPVTVEIVDTLAGAQLRGLFHPNCRHSVSAYLPGVTKPPPQPTADPEGDKARQRQREIERTIRKYKLRAVVALDDDARKAANRRVREWQGILRDHLAEHPKLKRLRYREQPGAGNIATDSTRATGVVAAPADTTFEGVAVPTARRPLDDQPREDPQTVRATDDVDQLDLLDQPAEPLPDFTAMSDDELAEALGTYGDNDDAVEAILAELDRRQEAAEQAEQDAEARRQRDRERRESQRIAEQERQLAEYDRLVSEGMSEEDAWAEATGQSVEQQRREDAIARLRADGFTGRGFDELARAAYRKYIDEQYWQAEADTNGYLLSNAGEAAGVDPRELFTGPAARARKWASDELLEWWEEHGRITFDEFAAQLLGDTNAARDAGFRTGGEDWLR</sequence>
<dbReference type="Proteomes" id="UP001500979">
    <property type="component" value="Unassembled WGS sequence"/>
</dbReference>
<evidence type="ECO:0000313" key="2">
    <source>
        <dbReference type="EMBL" id="GAA2772845.1"/>
    </source>
</evidence>
<feature type="region of interest" description="Disordered" evidence="1">
    <location>
        <begin position="411"/>
        <end position="438"/>
    </location>
</feature>
<keyword evidence="3" id="KW-1185">Reference proteome</keyword>
<dbReference type="EMBL" id="BAAAUX010000001">
    <property type="protein sequence ID" value="GAA2772845.1"/>
    <property type="molecule type" value="Genomic_DNA"/>
</dbReference>
<dbReference type="InterPro" id="IPR009319">
    <property type="entry name" value="Phage_A118_VSP1"/>
</dbReference>
<dbReference type="Pfam" id="PF06152">
    <property type="entry name" value="Phage_min_cap2"/>
    <property type="match status" value="1"/>
</dbReference>
<feature type="compositionally biased region" description="Basic and acidic residues" evidence="1">
    <location>
        <begin position="493"/>
        <end position="512"/>
    </location>
</feature>
<reference evidence="2 3" key="1">
    <citation type="journal article" date="2019" name="Int. J. Syst. Evol. Microbiol.">
        <title>The Global Catalogue of Microorganisms (GCM) 10K type strain sequencing project: providing services to taxonomists for standard genome sequencing and annotation.</title>
        <authorList>
            <consortium name="The Broad Institute Genomics Platform"/>
            <consortium name="The Broad Institute Genome Sequencing Center for Infectious Disease"/>
            <person name="Wu L."/>
            <person name="Ma J."/>
        </authorList>
    </citation>
    <scope>NUCLEOTIDE SEQUENCE [LARGE SCALE GENOMIC DNA]</scope>
    <source>
        <strain evidence="2 3">JCM 9383</strain>
    </source>
</reference>
<name>A0ABN3V091_9PSEU</name>
<proteinExistence type="predicted"/>
<feature type="region of interest" description="Disordered" evidence="1">
    <location>
        <begin position="483"/>
        <end position="512"/>
    </location>
</feature>
<organism evidence="2 3">
    <name type="scientific">Saccharopolyspora taberi</name>
    <dbReference type="NCBI Taxonomy" id="60895"/>
    <lineage>
        <taxon>Bacteria</taxon>
        <taxon>Bacillati</taxon>
        <taxon>Actinomycetota</taxon>
        <taxon>Actinomycetes</taxon>
        <taxon>Pseudonocardiales</taxon>
        <taxon>Pseudonocardiaceae</taxon>
        <taxon>Saccharopolyspora</taxon>
    </lineage>
</organism>
<feature type="compositionally biased region" description="Basic and acidic residues" evidence="1">
    <location>
        <begin position="415"/>
        <end position="432"/>
    </location>
</feature>
<evidence type="ECO:0000256" key="1">
    <source>
        <dbReference type="SAM" id="MobiDB-lite"/>
    </source>
</evidence>
<protein>
    <recommendedName>
        <fullName evidence="4">Phage minor capsid protein 2</fullName>
    </recommendedName>
</protein>
<gene>
    <name evidence="2" type="ORF">GCM10010470_00450</name>
</gene>